<dbReference type="PROSITE" id="PS00284">
    <property type="entry name" value="SERPIN"/>
    <property type="match status" value="1"/>
</dbReference>
<evidence type="ECO:0000256" key="1">
    <source>
        <dbReference type="SAM" id="MobiDB-lite"/>
    </source>
</evidence>
<accession>A0A8J2L362</accession>
<dbReference type="Proteomes" id="UP000708208">
    <property type="component" value="Unassembled WGS sequence"/>
</dbReference>
<dbReference type="EMBL" id="CAJVCH010326832">
    <property type="protein sequence ID" value="CAG7786813.1"/>
    <property type="molecule type" value="Genomic_DNA"/>
</dbReference>
<sequence length="114" mass="13338">MLARMKSDLFDDDEITLKSRRLPNKAVLHRPENDEPGSSESVSSNTRRPGSSKDKETVSFNRPFFFYIEDPTLGPIFYGSIESLEKYRKHENDVPEKGFEWQEEALKYLFWSCP</sequence>
<organism evidence="2 3">
    <name type="scientific">Allacma fusca</name>
    <dbReference type="NCBI Taxonomy" id="39272"/>
    <lineage>
        <taxon>Eukaryota</taxon>
        <taxon>Metazoa</taxon>
        <taxon>Ecdysozoa</taxon>
        <taxon>Arthropoda</taxon>
        <taxon>Hexapoda</taxon>
        <taxon>Collembola</taxon>
        <taxon>Symphypleona</taxon>
        <taxon>Sminthuridae</taxon>
        <taxon>Allacma</taxon>
    </lineage>
</organism>
<keyword evidence="3" id="KW-1185">Reference proteome</keyword>
<protein>
    <submittedName>
        <fullName evidence="2">Uncharacterized protein</fullName>
    </submittedName>
</protein>
<dbReference type="AlphaFoldDB" id="A0A8J2L362"/>
<dbReference type="InterPro" id="IPR023795">
    <property type="entry name" value="Serpin_CS"/>
</dbReference>
<gene>
    <name evidence="2" type="ORF">AFUS01_LOCUS25363</name>
</gene>
<evidence type="ECO:0000313" key="3">
    <source>
        <dbReference type="Proteomes" id="UP000708208"/>
    </source>
</evidence>
<reference evidence="2" key="1">
    <citation type="submission" date="2021-06" db="EMBL/GenBank/DDBJ databases">
        <authorList>
            <person name="Hodson N. C."/>
            <person name="Mongue J. A."/>
            <person name="Jaron S. K."/>
        </authorList>
    </citation>
    <scope>NUCLEOTIDE SEQUENCE</scope>
</reference>
<dbReference type="OrthoDB" id="8265551at2759"/>
<comment type="caution">
    <text evidence="2">The sequence shown here is derived from an EMBL/GenBank/DDBJ whole genome shotgun (WGS) entry which is preliminary data.</text>
</comment>
<evidence type="ECO:0000313" key="2">
    <source>
        <dbReference type="EMBL" id="CAG7786813.1"/>
    </source>
</evidence>
<proteinExistence type="predicted"/>
<feature type="compositionally biased region" description="Polar residues" evidence="1">
    <location>
        <begin position="36"/>
        <end position="49"/>
    </location>
</feature>
<feature type="region of interest" description="Disordered" evidence="1">
    <location>
        <begin position="21"/>
        <end position="57"/>
    </location>
</feature>
<name>A0A8J2L362_9HEXA</name>